<dbReference type="EMBL" id="SNRY01003592">
    <property type="protein sequence ID" value="KAA6320429.1"/>
    <property type="molecule type" value="Genomic_DNA"/>
</dbReference>
<sequence length="217" mass="24944">MFQLLETDLYNFRTLDLYCEIIGKQRKPQELFNFLRQTNMDYNAINSNTLINIAEILSSVRENSQYQILANKILSIALSGQIEESQIAKAVVNLKKVGEPEEVIKFVSEAIVKYPNLSSSSTLLEKRATARMDMAKKCIDTGKDVKSNPKTKARAWEMCRQFLEEAERDLNKASDYADDPNEKFFIENDMNFLERMKKNSAKPTSPLRSRASLRKRG</sequence>
<protein>
    <submittedName>
        <fullName evidence="2">Uncharacterized protein</fullName>
    </submittedName>
</protein>
<feature type="region of interest" description="Disordered" evidence="1">
    <location>
        <begin position="196"/>
        <end position="217"/>
    </location>
</feature>
<proteinExistence type="predicted"/>
<dbReference type="AlphaFoldDB" id="A0A5J4QGP9"/>
<reference evidence="2" key="1">
    <citation type="submission" date="2019-03" db="EMBL/GenBank/DDBJ databases">
        <title>Single cell metagenomics reveals metabolic interactions within the superorganism composed of flagellate Streblomastix strix and complex community of Bacteroidetes bacteria on its surface.</title>
        <authorList>
            <person name="Treitli S.C."/>
            <person name="Kolisko M."/>
            <person name="Husnik F."/>
            <person name="Keeling P."/>
            <person name="Hampl V."/>
        </authorList>
    </citation>
    <scope>NUCLEOTIDE SEQUENCE</scope>
    <source>
        <strain evidence="2">STM</strain>
    </source>
</reference>
<accession>A0A5J4QGP9</accession>
<comment type="caution">
    <text evidence="2">The sequence shown here is derived from an EMBL/GenBank/DDBJ whole genome shotgun (WGS) entry which is preliminary data.</text>
</comment>
<evidence type="ECO:0000313" key="2">
    <source>
        <dbReference type="EMBL" id="KAA6320429.1"/>
    </source>
</evidence>
<organism evidence="2">
    <name type="scientific">termite gut metagenome</name>
    <dbReference type="NCBI Taxonomy" id="433724"/>
    <lineage>
        <taxon>unclassified sequences</taxon>
        <taxon>metagenomes</taxon>
        <taxon>organismal metagenomes</taxon>
    </lineage>
</organism>
<gene>
    <name evidence="2" type="ORF">EZS27_029802</name>
</gene>
<name>A0A5J4QGP9_9ZZZZ</name>
<evidence type="ECO:0000256" key="1">
    <source>
        <dbReference type="SAM" id="MobiDB-lite"/>
    </source>
</evidence>